<name>A0A1D8UW01_9PROT</name>
<protein>
    <submittedName>
        <fullName evidence="1">Uncharacterized protein</fullName>
    </submittedName>
</protein>
<dbReference type="OrthoDB" id="7283520at2"/>
<dbReference type="Pfam" id="PF00353">
    <property type="entry name" value="HemolysinCabind"/>
    <property type="match status" value="2"/>
</dbReference>
<dbReference type="KEGG" id="kba:A0U89_12435"/>
<dbReference type="eggNOG" id="COG2931">
    <property type="taxonomic scope" value="Bacteria"/>
</dbReference>
<dbReference type="EMBL" id="CP014674">
    <property type="protein sequence ID" value="AOX17812.1"/>
    <property type="molecule type" value="Genomic_DNA"/>
</dbReference>
<gene>
    <name evidence="1" type="ORF">A0U89_12435</name>
</gene>
<accession>A0A1D8UW01</accession>
<dbReference type="AlphaFoldDB" id="A0A1D8UW01"/>
<proteinExistence type="predicted"/>
<reference evidence="1 2" key="1">
    <citation type="journal article" date="2016" name="Microb. Cell Fact.">
        <title>Dissection of exopolysaccharide biosynthesis in Kozakia baliensis.</title>
        <authorList>
            <person name="Brandt J.U."/>
            <person name="Jakob F."/>
            <person name="Behr J."/>
            <person name="Geissler A.J."/>
            <person name="Vogel R.F."/>
        </authorList>
    </citation>
    <scope>NUCLEOTIDE SEQUENCE [LARGE SCALE GENOMIC DNA]</scope>
    <source>
        <strain evidence="1 2">DSM 14400</strain>
    </source>
</reference>
<dbReference type="Proteomes" id="UP000179145">
    <property type="component" value="Chromosome"/>
</dbReference>
<organism evidence="1 2">
    <name type="scientific">Kozakia baliensis</name>
    <dbReference type="NCBI Taxonomy" id="153496"/>
    <lineage>
        <taxon>Bacteria</taxon>
        <taxon>Pseudomonadati</taxon>
        <taxon>Pseudomonadota</taxon>
        <taxon>Alphaproteobacteria</taxon>
        <taxon>Acetobacterales</taxon>
        <taxon>Acetobacteraceae</taxon>
        <taxon>Kozakia</taxon>
    </lineage>
</organism>
<dbReference type="GO" id="GO:0005509">
    <property type="term" value="F:calcium ion binding"/>
    <property type="evidence" value="ECO:0007669"/>
    <property type="project" value="InterPro"/>
</dbReference>
<dbReference type="InterPro" id="IPR011049">
    <property type="entry name" value="Serralysin-like_metalloprot_C"/>
</dbReference>
<sequence>MAIVTVVGASGTHVQVTVNGGQTQSLAQDYANNILSASSKGSFSSSFLTAGSNAAPASNASVVQGIITAGGNYTLTGNYTHAAIGANATDEQVQPLLSDAVTINGAGVTASSFNVLASDAAGVTLNVDSQSGAFVSTVGNNTFNAQGKNGNWQVATGDGNDTIYGSNGSNTISGGAGQNHITLGKGTNLVLSQGQDTIDGVDNGSTDTVTLMGGTSQVSLQSNSVIVDTSSKNNISVGDNSSVFGGSASAITFTGNTGLVSGAVGATISAANALQVVHGSDQDISVSGALQFISGTGNTSISAGTATVYGASGLHLMLDSKGETLFTANQPHTTGDEYLDASSSHGTLSAWTGAGNQTIIGGTGADQFVFGTQFDGTTGDSNATVTGGSGADNAFGVLKGHTGGDFTIADFGSAAGNIFFMYNYKPADQAKAIQDLLATATVTGGNTTLQLDNNAKVTFLGVNDLKATNINIS</sequence>
<dbReference type="InterPro" id="IPR001343">
    <property type="entry name" value="Hemolysn_Ca-bd"/>
</dbReference>
<dbReference type="SUPFAM" id="SSF51120">
    <property type="entry name" value="beta-Roll"/>
    <property type="match status" value="1"/>
</dbReference>
<evidence type="ECO:0000313" key="2">
    <source>
        <dbReference type="Proteomes" id="UP000179145"/>
    </source>
</evidence>
<dbReference type="STRING" id="153496.A0U89_12435"/>
<evidence type="ECO:0000313" key="1">
    <source>
        <dbReference type="EMBL" id="AOX17812.1"/>
    </source>
</evidence>
<keyword evidence="2" id="KW-1185">Reference proteome</keyword>
<dbReference type="RefSeq" id="WP_070403344.1">
    <property type="nucleotide sequence ID" value="NZ_BJVW01000011.1"/>
</dbReference>